<dbReference type="EMBL" id="JAANYQ010000004">
    <property type="protein sequence ID" value="KAF4124446.1"/>
    <property type="molecule type" value="Genomic_DNA"/>
</dbReference>
<dbReference type="Proteomes" id="UP000749293">
    <property type="component" value="Unassembled WGS sequence"/>
</dbReference>
<dbReference type="GeneID" id="55971340"/>
<dbReference type="AlphaFoldDB" id="A0A9P4YWM1"/>
<dbReference type="RefSeq" id="XP_035323098.1">
    <property type="nucleotide sequence ID" value="XM_035467086.1"/>
</dbReference>
<organism evidence="1 2">
    <name type="scientific">Geosmithia morbida</name>
    <dbReference type="NCBI Taxonomy" id="1094350"/>
    <lineage>
        <taxon>Eukaryota</taxon>
        <taxon>Fungi</taxon>
        <taxon>Dikarya</taxon>
        <taxon>Ascomycota</taxon>
        <taxon>Pezizomycotina</taxon>
        <taxon>Sordariomycetes</taxon>
        <taxon>Hypocreomycetidae</taxon>
        <taxon>Hypocreales</taxon>
        <taxon>Bionectriaceae</taxon>
        <taxon>Geosmithia</taxon>
    </lineage>
</organism>
<proteinExistence type="predicted"/>
<name>A0A9P4YWM1_9HYPO</name>
<evidence type="ECO:0000313" key="1">
    <source>
        <dbReference type="EMBL" id="KAF4124446.1"/>
    </source>
</evidence>
<evidence type="ECO:0000313" key="2">
    <source>
        <dbReference type="Proteomes" id="UP000749293"/>
    </source>
</evidence>
<protein>
    <submittedName>
        <fullName evidence="1">Altered inheritance of mitochondria protein 13</fullName>
    </submittedName>
</protein>
<accession>A0A9P4YWM1</accession>
<dbReference type="Pfam" id="PF07956">
    <property type="entry name" value="DUF1690"/>
    <property type="match status" value="1"/>
</dbReference>
<dbReference type="OrthoDB" id="5544375at2759"/>
<dbReference type="InterPro" id="IPR012471">
    <property type="entry name" value="DUF1690"/>
</dbReference>
<gene>
    <name evidence="1" type="ORF">GMORB2_5112</name>
</gene>
<reference evidence="1" key="1">
    <citation type="submission" date="2020-03" db="EMBL/GenBank/DDBJ databases">
        <title>Site-based positive gene gene selection in Geosmithia morbida across the United States reveals a broad range of putative effectors and factors for local host and environmental adapation.</title>
        <authorList>
            <person name="Onufrak A."/>
            <person name="Murdoch R.W."/>
            <person name="Gazis R."/>
            <person name="Huff M."/>
            <person name="Staton M."/>
            <person name="Klingeman W."/>
            <person name="Hadziabdic D."/>
        </authorList>
    </citation>
    <scope>NUCLEOTIDE SEQUENCE</scope>
    <source>
        <strain evidence="1">1262</strain>
    </source>
</reference>
<comment type="caution">
    <text evidence="1">The sequence shown here is derived from an EMBL/GenBank/DDBJ whole genome shotgun (WGS) entry which is preliminary data.</text>
</comment>
<sequence length="137" mass="15461">MGASESKVSQSHTFKARLIEAQIQARVAKELKALEKKQDEALAAAREKLASISETDSNNSGEMTGSVVGKQLDQLRAQLEARKQIRDLPKEVEGARGEMVRCLTENDRRPLDCYNEVEKFKAEVRKMEREWVNKVTA</sequence>
<keyword evidence="2" id="KW-1185">Reference proteome</keyword>